<dbReference type="SUPFAM" id="SSF52166">
    <property type="entry name" value="Ribosomal protein L4"/>
    <property type="match status" value="1"/>
</dbReference>
<evidence type="ECO:0000256" key="2">
    <source>
        <dbReference type="ARBA" id="ARBA00022980"/>
    </source>
</evidence>
<dbReference type="HAMAP" id="MF_01328_B">
    <property type="entry name" value="Ribosomal_uL4_B"/>
    <property type="match status" value="1"/>
</dbReference>
<evidence type="ECO:0000256" key="5">
    <source>
        <dbReference type="HAMAP-Rule" id="MF_01328"/>
    </source>
</evidence>
<keyword evidence="2 5" id="KW-0689">Ribosomal protein</keyword>
<dbReference type="Proteomes" id="UP000182761">
    <property type="component" value="Unassembled WGS sequence"/>
</dbReference>
<keyword evidence="8" id="KW-1185">Reference proteome</keyword>
<comment type="subunit">
    <text evidence="5">Part of the 50S ribosomal subunit.</text>
</comment>
<dbReference type="STRING" id="1586267.GCA_001418685_01007"/>
<comment type="function">
    <text evidence="5">Forms part of the polypeptide exit tunnel.</text>
</comment>
<dbReference type="GO" id="GO:0019843">
    <property type="term" value="F:rRNA binding"/>
    <property type="evidence" value="ECO:0007669"/>
    <property type="project" value="UniProtKB-UniRule"/>
</dbReference>
<reference evidence="7 8" key="1">
    <citation type="submission" date="2016-01" db="EMBL/GenBank/DDBJ databases">
        <authorList>
            <person name="McClelland M."/>
            <person name="Jain A."/>
            <person name="Saraogi P."/>
            <person name="Mendelson R."/>
            <person name="Westerman R."/>
            <person name="SanMiguel P."/>
            <person name="Csonka L."/>
        </authorList>
    </citation>
    <scope>NUCLEOTIDE SEQUENCE [LARGE SCALE GENOMIC DNA]</scope>
    <source>
        <strain evidence="7 8">R-53146</strain>
    </source>
</reference>
<dbReference type="Pfam" id="PF00573">
    <property type="entry name" value="Ribosomal_L4"/>
    <property type="match status" value="1"/>
</dbReference>
<evidence type="ECO:0000256" key="6">
    <source>
        <dbReference type="SAM" id="MobiDB-lite"/>
    </source>
</evidence>
<dbReference type="InterPro" id="IPR013005">
    <property type="entry name" value="Ribosomal_uL4-like"/>
</dbReference>
<evidence type="ECO:0000256" key="4">
    <source>
        <dbReference type="ARBA" id="ARBA00035244"/>
    </source>
</evidence>
<protein>
    <recommendedName>
        <fullName evidence="4 5">Large ribosomal subunit protein uL4</fullName>
    </recommendedName>
</protein>
<dbReference type="InterPro" id="IPR002136">
    <property type="entry name" value="Ribosomal_uL4"/>
</dbReference>
<comment type="similarity">
    <text evidence="1 5">Belongs to the universal ribosomal protein uL4 family.</text>
</comment>
<comment type="function">
    <text evidence="5">One of the primary rRNA binding proteins, this protein initially binds near the 5'-end of the 23S rRNA. It is important during the early stages of 50S assembly. It makes multiple contacts with different domains of the 23S rRNA in the assembled 50S subunit and ribosome.</text>
</comment>
<organism evidence="7 8">
    <name type="scientific">Apibacter mensalis</name>
    <dbReference type="NCBI Taxonomy" id="1586267"/>
    <lineage>
        <taxon>Bacteria</taxon>
        <taxon>Pseudomonadati</taxon>
        <taxon>Bacteroidota</taxon>
        <taxon>Flavobacteriia</taxon>
        <taxon>Flavobacteriales</taxon>
        <taxon>Weeksellaceae</taxon>
        <taxon>Apibacter</taxon>
    </lineage>
</organism>
<dbReference type="GO" id="GO:0005840">
    <property type="term" value="C:ribosome"/>
    <property type="evidence" value="ECO:0007669"/>
    <property type="project" value="UniProtKB-KW"/>
</dbReference>
<dbReference type="Gene3D" id="3.40.1370.10">
    <property type="match status" value="1"/>
</dbReference>
<evidence type="ECO:0000313" key="7">
    <source>
        <dbReference type="EMBL" id="CVK16162.1"/>
    </source>
</evidence>
<dbReference type="GO" id="GO:0003735">
    <property type="term" value="F:structural constituent of ribosome"/>
    <property type="evidence" value="ECO:0007669"/>
    <property type="project" value="InterPro"/>
</dbReference>
<evidence type="ECO:0000256" key="1">
    <source>
        <dbReference type="ARBA" id="ARBA00010528"/>
    </source>
</evidence>
<dbReference type="RefSeq" id="WP_055425372.1">
    <property type="nucleotide sequence ID" value="NZ_FCOR01000005.1"/>
</dbReference>
<keyword evidence="3 5" id="KW-0687">Ribonucleoprotein</keyword>
<proteinExistence type="inferred from homology"/>
<keyword evidence="5" id="KW-0694">RNA-binding</keyword>
<dbReference type="PANTHER" id="PTHR10746:SF6">
    <property type="entry name" value="LARGE RIBOSOMAL SUBUNIT PROTEIN UL4M"/>
    <property type="match status" value="1"/>
</dbReference>
<sequence length="209" mass="23827">MELVVLDRSGKETGRKVALDETIFGVEPNTHAVYLEVKQYLASQRQGTHKSKERSELSGSTRKLHRQKGTGGSRKGDINNPLFRGGARVFGPKPRDYRFKLNKSLKRIAKKSVLSQKLKENNLKIVEDLNFEVPKTKDFIKVLQDLGLANKKTLFVLGKSNKYVYLSSRNLKDAKVLEYNEISSYDILKANEVVLFESSVEKIQENLRK</sequence>
<accession>A0A0X3AP86</accession>
<dbReference type="GO" id="GO:0006412">
    <property type="term" value="P:translation"/>
    <property type="evidence" value="ECO:0007669"/>
    <property type="project" value="UniProtKB-UniRule"/>
</dbReference>
<dbReference type="InterPro" id="IPR023574">
    <property type="entry name" value="Ribosomal_uL4_dom_sf"/>
</dbReference>
<dbReference type="OrthoDB" id="9803201at2"/>
<dbReference type="PANTHER" id="PTHR10746">
    <property type="entry name" value="50S RIBOSOMAL PROTEIN L4"/>
    <property type="match status" value="1"/>
</dbReference>
<dbReference type="AlphaFoldDB" id="A0A0X3AP86"/>
<keyword evidence="5" id="KW-0699">rRNA-binding</keyword>
<name>A0A0X3AP86_9FLAO</name>
<dbReference type="GO" id="GO:1990904">
    <property type="term" value="C:ribonucleoprotein complex"/>
    <property type="evidence" value="ECO:0007669"/>
    <property type="project" value="UniProtKB-KW"/>
</dbReference>
<gene>
    <name evidence="5" type="primary">rplD</name>
    <name evidence="7" type="ORF">Ga0061079_105121</name>
</gene>
<dbReference type="NCBIfam" id="TIGR03953">
    <property type="entry name" value="rplD_bact"/>
    <property type="match status" value="1"/>
</dbReference>
<evidence type="ECO:0000256" key="3">
    <source>
        <dbReference type="ARBA" id="ARBA00023274"/>
    </source>
</evidence>
<dbReference type="EMBL" id="FCOR01000005">
    <property type="protein sequence ID" value="CVK16162.1"/>
    <property type="molecule type" value="Genomic_DNA"/>
</dbReference>
<evidence type="ECO:0000313" key="8">
    <source>
        <dbReference type="Proteomes" id="UP000182761"/>
    </source>
</evidence>
<feature type="region of interest" description="Disordered" evidence="6">
    <location>
        <begin position="44"/>
        <end position="78"/>
    </location>
</feature>